<gene>
    <name evidence="4" type="ORF">FSB_LOCUS34107</name>
</gene>
<dbReference type="Gene3D" id="3.90.1300.10">
    <property type="entry name" value="Amidase signature (AS) domain"/>
    <property type="match status" value="3"/>
</dbReference>
<feature type="compositionally biased region" description="Polar residues" evidence="2">
    <location>
        <begin position="1202"/>
        <end position="1225"/>
    </location>
</feature>
<dbReference type="InterPro" id="IPR001584">
    <property type="entry name" value="Integrase_cat-core"/>
</dbReference>
<dbReference type="SUPFAM" id="SSF53098">
    <property type="entry name" value="Ribonuclease H-like"/>
    <property type="match status" value="1"/>
</dbReference>
<dbReference type="Pfam" id="PF00665">
    <property type="entry name" value="rve"/>
    <property type="match status" value="1"/>
</dbReference>
<organism evidence="4">
    <name type="scientific">Fagus sylvatica</name>
    <name type="common">Beechnut</name>
    <dbReference type="NCBI Taxonomy" id="28930"/>
    <lineage>
        <taxon>Eukaryota</taxon>
        <taxon>Viridiplantae</taxon>
        <taxon>Streptophyta</taxon>
        <taxon>Embryophyta</taxon>
        <taxon>Tracheophyta</taxon>
        <taxon>Spermatophyta</taxon>
        <taxon>Magnoliopsida</taxon>
        <taxon>eudicotyledons</taxon>
        <taxon>Gunneridae</taxon>
        <taxon>Pentapetalae</taxon>
        <taxon>rosids</taxon>
        <taxon>fabids</taxon>
        <taxon>Fagales</taxon>
        <taxon>Fagaceae</taxon>
        <taxon>Fagus</taxon>
    </lineage>
</organism>
<dbReference type="SUPFAM" id="SSF56672">
    <property type="entry name" value="DNA/RNA polymerases"/>
    <property type="match status" value="1"/>
</dbReference>
<dbReference type="Pfam" id="PF07727">
    <property type="entry name" value="RVT_2"/>
    <property type="match status" value="1"/>
</dbReference>
<dbReference type="InterPro" id="IPR025724">
    <property type="entry name" value="GAG-pre-integrase_dom"/>
</dbReference>
<evidence type="ECO:0000313" key="4">
    <source>
        <dbReference type="EMBL" id="SPD06225.1"/>
    </source>
</evidence>
<evidence type="ECO:0000256" key="2">
    <source>
        <dbReference type="SAM" id="MobiDB-lite"/>
    </source>
</evidence>
<dbReference type="GO" id="GO:0004190">
    <property type="term" value="F:aspartic-type endopeptidase activity"/>
    <property type="evidence" value="ECO:0007669"/>
    <property type="project" value="UniProtKB-KW"/>
</dbReference>
<dbReference type="Pfam" id="PF13976">
    <property type="entry name" value="gag_pre-integrs"/>
    <property type="match status" value="1"/>
</dbReference>
<dbReference type="GO" id="GO:0003676">
    <property type="term" value="F:nucleic acid binding"/>
    <property type="evidence" value="ECO:0007669"/>
    <property type="project" value="InterPro"/>
</dbReference>
<feature type="region of interest" description="Disordered" evidence="2">
    <location>
        <begin position="1202"/>
        <end position="1226"/>
    </location>
</feature>
<feature type="compositionally biased region" description="Low complexity" evidence="2">
    <location>
        <begin position="1742"/>
        <end position="1765"/>
    </location>
</feature>
<keyword evidence="1" id="KW-0645">Protease</keyword>
<sequence length="2569" mass="282006">MSQLAMTSMATKYSPLSFPVFFLILLLILLATISSRDQAIKAHDFSSIREVTVHDIQLAFKQNQLTSRKLVEFYLNEISRLNPDLKGVLEVNPDALYQADKADLERNSKAPGSLSPLHGIPILVKDNIATKDKLKTTAGSYALLDSVVPRDAGVVTKLREAGAIILGKATLSEWSHYRSNNAPSGWNARLGQGKNPYTMGDPCGSSSGSAISVAANMAAVSIGTETNGSILCPSSMNLVVGIKPTVGLTSRAGVIPISQRQDSVGPICRTVADAVYVLDAIVGIDVNDNATIESSRFIPKGGYAQFLKADGLRGKRLGIVRDPFYNFSNDTIESQTVEQHLNTLRQQGASLVDNLKIANVFRMYSCEQTALATEFKICINEYLKELEASPIRSLADVIAFNKKNSDLERLDYGQDLFIEAEATNGIGNAEKAVLEKLSELTREGFVELMTKNKLDAIVTPKSSVSTILAIGGFPGVIVPAGFDSNSVPFGLCFGGLQGSEPKLIEIAYGFEQATKIRKPPKFEPHFRFFSSLLLILLSILPSGSHSVTGHSFSIEEASVHDIQLAFKRNQLTSRQLVEFYLKQIKRFNPILKGVIEVNPEALYLADKADSERKAKTHAGTLSGLHGIPILIKDNIATKDKLNTTAGSYALLGSVVPRDAGVVSKLRKAGAIIIGKASLSEWSQFRSFNVSSWSARGGQGREGSPPIPYCISLAFVENLFLTNPYVLSADPCGSSSGSAISVAANLVTVSLGTETDGSIICPSNSNSVVGIKPTIGLTSRAGVIPVSPRQDTVGLFKLLGWLFIVQQKLLCLCMVSIEPVPPSSSSSSSSSTSSTNQTTSNSIPIPIENSRSPFYLNNGDNPGIRIVPDPLTGDNYQAWRRSMTTALSAKNKLGFVNGAILQPNDESDPLFSDWQRCNDLVLSWITNCLSRQIHATVLYVYTAKEVWDDLQQRYCQSNGTRVHHLKQAIASLKQDNMPVSDYFTQLKGLWDEFLNYRPIPGCTCGAKCICGLSRTLMDYQHYDYVHSFLMGLNDSFAPVRGQILLMEPLPNINKVFSLIQNDEKQRGAGLLPLPTVDSTALLSRLENGPNTAFPYPNTGSNAFFTRTDNQKQHYQYPRKDKPPCICSHCGYKGHTADKCYKLHGYPPGFRSKGRNVAVANQVSSSAVPHSESADNAQSIPNLTAMSVQCQQLLNMLTAQAQQANPVSDSQNHQAATSISVTQSHSNMAGKPTCLSTFSNPNMDHSVFSDKFTVKPTFSSTQWVIDTGAKDHMVITTQFYTTKHIVDNISVNLPNGQSVMVTHIGSVQLTPTLLLTNVLCVPSFDFNLISVSKLTSSLHCCIFFLSTYCFIQDLMHWRMIGMGRQHNGLYLLDSSSDSTTTAATITSDSSLPKHLYSLSSIKNPNKDIHVWHCRLGHPSLSRMHFLSSIVPNASYSSNDASTCTVCPLAKQRKLPFPNNNHLSLKSFDLLHIDIWGPYHIPTVEGYRYFLTLVDDCTRTTWIYLMRSKSDTSTLLTSFITMIHTQFHTVIKQLRSDNGQEFHMPDFYASKGIIHQHSCVETPQQNSVVERKHQHILNVARALCFQSHLPLKYWGHCIQTAVYLINRLPCPILSNKSPFEALLHKTPSYTHLKVFGCLCFASTLSGHRTKFDPRAKACAFLGYPSGVKGYKLLELNTHKVLISRDVVFHETIFPFQNQTPLPDFSTFLSCSPEPLSPTPHFIPPSHLIADMPSATSAPAPPAPPVSASLSPLDTSSLLDHNSSSSPSLDHIETDSPGQSVSSPLRRSTRVHKPPTYLQDYHCQLAHCVGSTSSPPLASSGKPYPLSTSLSYDHLSPTHRNFALSVTAILEPSFFHQANQSPHWQEAMFAELAALEANNTWTLTPLPLGKHPIGCKWVYKVKLKSDGSLERYKARLVAKGYTQQEGLDYSETFSPVAKFSTVRTLLAVASVKHWSLTQLDVNNAFLHGDLAEEVYMALPPGFPSKGETPNLVCKLNKSLYGLKQASRQWFAKFSSTIIKQGFVQSKSDYSLFTRTQGTAFIALLVYVDDILIASNDMPSLKDSLHAEFKLKDLGNLKYFLGLEVARSTKGISLCQRKYALDILSDSGMLGSKPVTTPMEQNLKISQSTGEILDDPSPYRRLVGRLLYLTVTRPDISYSVQKLSQFMSKPTSMHLSAAYRVLRYIKGTSGQGLFFPSHSYLQLKAFSDSDWAGCLDTRRSITGYCVYIGDSLISWKSKKQHTVSRSSAEAEYRAMASVVCELMWLLPLLNELQAPHPKAALLFCDSQAALHIAANPVYHERTKHIELDCHLIREKIQAGLVRTLHVTSQNQLADIMTKALGSAQFQSLLGKMGNRPICRTVSDAVYVLDEIVGQDQNDIATIEASKQEGAILADNVEIANIDLILSSYSEYTALLIELKWSLNKYLKELVASPVRTLADAIAFNNKFSDLEKIKKYGQNIFLESQATNGSAGNKEKAALLDMAWLTRDGIVKSMKEYNLDALVTPGLGASDVSITTVLAIGGFPGISVPAGYDSKGVPIGICFGGLKGSEPKLIEIAYGFEKTTKIRKPPSFKP</sequence>
<reference evidence="4" key="1">
    <citation type="submission" date="2018-02" db="EMBL/GenBank/DDBJ databases">
        <authorList>
            <person name="Cohen D.B."/>
            <person name="Kent A.D."/>
        </authorList>
    </citation>
    <scope>NUCLEOTIDE SEQUENCE</scope>
</reference>
<keyword evidence="1" id="KW-0064">Aspartyl protease</keyword>
<dbReference type="PANTHER" id="PTHR42678:SF36">
    <property type="entry name" value="C869.01-LIKE PROTEIN, PUTATIVE-RELATED"/>
    <property type="match status" value="1"/>
</dbReference>
<dbReference type="PROSITE" id="PS50994">
    <property type="entry name" value="INTEGRASE"/>
    <property type="match status" value="1"/>
</dbReference>
<evidence type="ECO:0000259" key="3">
    <source>
        <dbReference type="PROSITE" id="PS50994"/>
    </source>
</evidence>
<accession>A0A2N9H2Y3</accession>
<feature type="region of interest" description="Disordered" evidence="2">
    <location>
        <begin position="820"/>
        <end position="846"/>
    </location>
</feature>
<dbReference type="InterPro" id="IPR036928">
    <property type="entry name" value="AS_sf"/>
</dbReference>
<feature type="compositionally biased region" description="Low complexity" evidence="2">
    <location>
        <begin position="822"/>
        <end position="841"/>
    </location>
</feature>
<feature type="domain" description="Integrase catalytic" evidence="3">
    <location>
        <begin position="1449"/>
        <end position="1623"/>
    </location>
</feature>
<protein>
    <recommendedName>
        <fullName evidence="3">Integrase catalytic domain-containing protein</fullName>
    </recommendedName>
</protein>
<dbReference type="InterPro" id="IPR036397">
    <property type="entry name" value="RNaseH_sf"/>
</dbReference>
<dbReference type="Gene3D" id="3.30.420.10">
    <property type="entry name" value="Ribonuclease H-like superfamily/Ribonuclease H"/>
    <property type="match status" value="1"/>
</dbReference>
<feature type="compositionally biased region" description="Polar residues" evidence="2">
    <location>
        <begin position="1772"/>
        <end position="1782"/>
    </location>
</feature>
<proteinExistence type="predicted"/>
<keyword evidence="1" id="KW-0378">Hydrolase</keyword>
<dbReference type="InterPro" id="IPR057670">
    <property type="entry name" value="SH3_retrovirus"/>
</dbReference>
<dbReference type="Pfam" id="PF01425">
    <property type="entry name" value="Amidase"/>
    <property type="match status" value="2"/>
</dbReference>
<dbReference type="InterPro" id="IPR023631">
    <property type="entry name" value="Amidase_dom"/>
</dbReference>
<dbReference type="SUPFAM" id="SSF75304">
    <property type="entry name" value="Amidase signature (AS) enzymes"/>
    <property type="match status" value="3"/>
</dbReference>
<dbReference type="EMBL" id="OIVN01002762">
    <property type="protein sequence ID" value="SPD06225.1"/>
    <property type="molecule type" value="Genomic_DNA"/>
</dbReference>
<dbReference type="InterPro" id="IPR012337">
    <property type="entry name" value="RNaseH-like_sf"/>
</dbReference>
<dbReference type="PANTHER" id="PTHR42678">
    <property type="entry name" value="AMIDASE"/>
    <property type="match status" value="1"/>
</dbReference>
<dbReference type="Pfam" id="PF25597">
    <property type="entry name" value="SH3_retrovirus"/>
    <property type="match status" value="1"/>
</dbReference>
<dbReference type="InterPro" id="IPR043502">
    <property type="entry name" value="DNA/RNA_pol_sf"/>
</dbReference>
<dbReference type="Pfam" id="PF22936">
    <property type="entry name" value="Pol_BBD"/>
    <property type="match status" value="1"/>
</dbReference>
<evidence type="ECO:0000256" key="1">
    <source>
        <dbReference type="ARBA" id="ARBA00022750"/>
    </source>
</evidence>
<name>A0A2N9H2Y3_FAGSY</name>
<dbReference type="CDD" id="cd09272">
    <property type="entry name" value="RNase_HI_RT_Ty1"/>
    <property type="match status" value="1"/>
</dbReference>
<dbReference type="InterPro" id="IPR054722">
    <property type="entry name" value="PolX-like_BBD"/>
</dbReference>
<dbReference type="GO" id="GO:0015074">
    <property type="term" value="P:DNA integration"/>
    <property type="evidence" value="ECO:0007669"/>
    <property type="project" value="InterPro"/>
</dbReference>
<dbReference type="Pfam" id="PF14244">
    <property type="entry name" value="Retrotran_gag_3"/>
    <property type="match status" value="1"/>
</dbReference>
<dbReference type="InterPro" id="IPR013103">
    <property type="entry name" value="RVT_2"/>
</dbReference>
<feature type="region of interest" description="Disordered" evidence="2">
    <location>
        <begin position="1729"/>
        <end position="1786"/>
    </location>
</feature>
<dbReference type="InterPro" id="IPR029472">
    <property type="entry name" value="Copia-like_N"/>
</dbReference>